<comment type="caution">
    <text evidence="2">The sequence shown here is derived from an EMBL/GenBank/DDBJ whole genome shotgun (WGS) entry which is preliminary data.</text>
</comment>
<dbReference type="Proteomes" id="UP000237230">
    <property type="component" value="Unassembled WGS sequence"/>
</dbReference>
<evidence type="ECO:0000313" key="2">
    <source>
        <dbReference type="EMBL" id="POG06023.1"/>
    </source>
</evidence>
<feature type="chain" id="PRO_5015688995" evidence="1">
    <location>
        <begin position="23"/>
        <end position="170"/>
    </location>
</feature>
<organism evidence="2 3">
    <name type="scientific">Pseudomonas putida</name>
    <name type="common">Arthrobacter siderocapsulatus</name>
    <dbReference type="NCBI Taxonomy" id="303"/>
    <lineage>
        <taxon>Bacteria</taxon>
        <taxon>Pseudomonadati</taxon>
        <taxon>Pseudomonadota</taxon>
        <taxon>Gammaproteobacteria</taxon>
        <taxon>Pseudomonadales</taxon>
        <taxon>Pseudomonadaceae</taxon>
        <taxon>Pseudomonas</taxon>
    </lineage>
</organism>
<accession>A0A2S3WXB2</accession>
<proteinExistence type="predicted"/>
<dbReference type="RefSeq" id="WP_103449429.1">
    <property type="nucleotide sequence ID" value="NZ_MINH01000021.1"/>
</dbReference>
<dbReference type="OrthoDB" id="6624030at2"/>
<dbReference type="EMBL" id="MINH01000021">
    <property type="protein sequence ID" value="POG06023.1"/>
    <property type="molecule type" value="Genomic_DNA"/>
</dbReference>
<evidence type="ECO:0000256" key="1">
    <source>
        <dbReference type="SAM" id="SignalP"/>
    </source>
</evidence>
<dbReference type="AlphaFoldDB" id="A0A2S3WXB2"/>
<evidence type="ECO:0000313" key="3">
    <source>
        <dbReference type="Proteomes" id="UP000237230"/>
    </source>
</evidence>
<feature type="signal peptide" evidence="1">
    <location>
        <begin position="1"/>
        <end position="22"/>
    </location>
</feature>
<gene>
    <name evidence="2" type="ORF">BGP84_24510</name>
</gene>
<keyword evidence="1" id="KW-0732">Signal</keyword>
<sequence length="170" mass="18686">MKARMAAVVGMCGFVMSSFANADWITTTQDDIFSGGKTAMMLGYISPFQSVAIDCNSDGLSLALLQKEKWQDGRPSSAWNLLVKVDGGEVHRFIASSGQRNTEYVQYITFEKDEIFKVLAELRNAKSQILLGLQSEEFNAKWSGTAPVSGSTRETDKFIQACKLKGAQPQ</sequence>
<protein>
    <submittedName>
        <fullName evidence="2">Uncharacterized protein</fullName>
    </submittedName>
</protein>
<name>A0A2S3WXB2_PSEPU</name>
<reference evidence="2 3" key="1">
    <citation type="submission" date="2016-08" db="EMBL/GenBank/DDBJ databases">
        <authorList>
            <person name="Seilhamer J.J."/>
        </authorList>
    </citation>
    <scope>NUCLEOTIDE SEQUENCE [LARGE SCALE GENOMIC DNA]</scope>
    <source>
        <strain evidence="2 3">KH-21-114</strain>
    </source>
</reference>
<reference evidence="2 3" key="2">
    <citation type="submission" date="2018-03" db="EMBL/GenBank/DDBJ databases">
        <title>Draft genome of Pseudomonas putida strain KH-21-114.</title>
        <authorList>
            <person name="Yoshizawa S."/>
            <person name="Khan N.H."/>
            <person name="Nishimura M."/>
            <person name="Chiura H.X."/>
            <person name="Ogura Y."/>
            <person name="Hayashi T."/>
            <person name="Kogure K."/>
        </authorList>
    </citation>
    <scope>NUCLEOTIDE SEQUENCE [LARGE SCALE GENOMIC DNA]</scope>
    <source>
        <strain evidence="2 3">KH-21-114</strain>
    </source>
</reference>